<keyword evidence="11" id="KW-1185">Reference proteome</keyword>
<dbReference type="OrthoDB" id="9984207at2759"/>
<name>A0A238BLT4_9BILA</name>
<feature type="repeat" description="WD" evidence="8">
    <location>
        <begin position="92"/>
        <end position="134"/>
    </location>
</feature>
<feature type="repeat" description="WD" evidence="8">
    <location>
        <begin position="302"/>
        <end position="343"/>
    </location>
</feature>
<keyword evidence="3" id="KW-0963">Cytoplasm</keyword>
<organism evidence="10 11">
    <name type="scientific">Onchocerca flexuosa</name>
    <dbReference type="NCBI Taxonomy" id="387005"/>
    <lineage>
        <taxon>Eukaryota</taxon>
        <taxon>Metazoa</taxon>
        <taxon>Ecdysozoa</taxon>
        <taxon>Nematoda</taxon>
        <taxon>Chromadorea</taxon>
        <taxon>Rhabditida</taxon>
        <taxon>Spirurina</taxon>
        <taxon>Spiruromorpha</taxon>
        <taxon>Filarioidea</taxon>
        <taxon>Onchocercidae</taxon>
        <taxon>Onchocerca</taxon>
    </lineage>
</organism>
<dbReference type="EMBL" id="KZ270270">
    <property type="protein sequence ID" value="OZC06004.1"/>
    <property type="molecule type" value="Genomic_DNA"/>
</dbReference>
<dbReference type="GO" id="GO:0005634">
    <property type="term" value="C:nucleus"/>
    <property type="evidence" value="ECO:0007669"/>
    <property type="project" value="UniProtKB-SubCell"/>
</dbReference>
<keyword evidence="6" id="KW-0539">Nucleus</keyword>
<evidence type="ECO:0000313" key="10">
    <source>
        <dbReference type="EMBL" id="OZC06004.1"/>
    </source>
</evidence>
<evidence type="ECO:0000256" key="1">
    <source>
        <dbReference type="ARBA" id="ARBA00004123"/>
    </source>
</evidence>
<evidence type="ECO:0000256" key="5">
    <source>
        <dbReference type="ARBA" id="ARBA00022737"/>
    </source>
</evidence>
<protein>
    <recommendedName>
        <fullName evidence="7">WD repeat-containing protein 37</fullName>
    </recommendedName>
</protein>
<dbReference type="SUPFAM" id="SSF50978">
    <property type="entry name" value="WD40 repeat-like"/>
    <property type="match status" value="1"/>
</dbReference>
<dbReference type="AlphaFoldDB" id="A0A238BLT4"/>
<gene>
    <name evidence="10" type="ORF">X798_07013</name>
</gene>
<dbReference type="GO" id="GO:0005737">
    <property type="term" value="C:cytoplasm"/>
    <property type="evidence" value="ECO:0007669"/>
    <property type="project" value="UniProtKB-SubCell"/>
</dbReference>
<feature type="repeat" description="WD" evidence="8">
    <location>
        <begin position="256"/>
        <end position="297"/>
    </location>
</feature>
<reference evidence="10 11" key="1">
    <citation type="submission" date="2015-12" db="EMBL/GenBank/DDBJ databases">
        <title>Draft genome of the nematode, Onchocerca flexuosa.</title>
        <authorList>
            <person name="Mitreva M."/>
        </authorList>
    </citation>
    <scope>NUCLEOTIDE SEQUENCE [LARGE SCALE GENOMIC DNA]</scope>
    <source>
        <strain evidence="10">Red Deer</strain>
    </source>
</reference>
<feature type="repeat" description="WD" evidence="8">
    <location>
        <begin position="135"/>
        <end position="173"/>
    </location>
</feature>
<evidence type="ECO:0000256" key="9">
    <source>
        <dbReference type="SAM" id="MobiDB-lite"/>
    </source>
</evidence>
<sequence>MSGRFEKFRAWADGDIQQGSSGVQQQYCDMEQVVASPHKYNFHYLIVFKLKRSSSQMRKKLKTALRVPPGRLVQSLKVVSDSSRRCRYVRSFVGHRDGIWHVTVSRGTQPILASASADQTCLLWSLDAGSCLAQYTGHVGSVNGVAFGPSTTDSTEFMLATASGDRTAHIWKIAVPGNTQPPVLSSEDDELAEKEQANGGNEMQGEYSFEVCWKNDFSLLFIYLFISSSTFIRLFFHSGGGEIHASSIVRQPLRRLTGHANAVMAVEWFNAGEQLITASWDRTANIYDAERGEIVNILSGRFFCHDDELNHCNAHPSQKLIVTASRDSTFRLWDFRESIQSVAVFQGHS</sequence>
<accession>A0A238BLT4</accession>
<proteinExistence type="predicted"/>
<dbReference type="PANTHER" id="PTHR19855:SF12">
    <property type="entry name" value="WD REPEAT-CONTAINING PROTEIN 37"/>
    <property type="match status" value="1"/>
</dbReference>
<keyword evidence="4 8" id="KW-0853">WD repeat</keyword>
<dbReference type="Gene3D" id="2.130.10.10">
    <property type="entry name" value="YVTN repeat-like/Quinoprotein amine dehydrogenase"/>
    <property type="match status" value="2"/>
</dbReference>
<evidence type="ECO:0000256" key="6">
    <source>
        <dbReference type="ARBA" id="ARBA00023242"/>
    </source>
</evidence>
<feature type="non-terminal residue" evidence="10">
    <location>
        <position position="349"/>
    </location>
</feature>
<dbReference type="Pfam" id="PF00400">
    <property type="entry name" value="WD40"/>
    <property type="match status" value="4"/>
</dbReference>
<evidence type="ECO:0000256" key="7">
    <source>
        <dbReference type="ARBA" id="ARBA00040954"/>
    </source>
</evidence>
<evidence type="ECO:0000256" key="4">
    <source>
        <dbReference type="ARBA" id="ARBA00022574"/>
    </source>
</evidence>
<dbReference type="SMART" id="SM00320">
    <property type="entry name" value="WD40"/>
    <property type="match status" value="4"/>
</dbReference>
<comment type="subcellular location">
    <subcellularLocation>
        <location evidence="2">Cytoplasm</location>
    </subcellularLocation>
    <subcellularLocation>
        <location evidence="1">Nucleus</location>
    </subcellularLocation>
</comment>
<dbReference type="Proteomes" id="UP000242913">
    <property type="component" value="Unassembled WGS sequence"/>
</dbReference>
<dbReference type="PRINTS" id="PR00320">
    <property type="entry name" value="GPROTEINBRPT"/>
</dbReference>
<feature type="region of interest" description="Disordered" evidence="9">
    <location>
        <begin position="179"/>
        <end position="199"/>
    </location>
</feature>
<dbReference type="PROSITE" id="PS50082">
    <property type="entry name" value="WD_REPEATS_2"/>
    <property type="match status" value="4"/>
</dbReference>
<evidence type="ECO:0000256" key="8">
    <source>
        <dbReference type="PROSITE-ProRule" id="PRU00221"/>
    </source>
</evidence>
<dbReference type="InterPro" id="IPR020472">
    <property type="entry name" value="WD40_PAC1"/>
</dbReference>
<evidence type="ECO:0000313" key="11">
    <source>
        <dbReference type="Proteomes" id="UP000242913"/>
    </source>
</evidence>
<evidence type="ECO:0000256" key="2">
    <source>
        <dbReference type="ARBA" id="ARBA00004496"/>
    </source>
</evidence>
<dbReference type="PANTHER" id="PTHR19855">
    <property type="entry name" value="WD40 REPEAT PROTEIN 12, 37"/>
    <property type="match status" value="1"/>
</dbReference>
<dbReference type="PROSITE" id="PS50294">
    <property type="entry name" value="WD_REPEATS_REGION"/>
    <property type="match status" value="2"/>
</dbReference>
<evidence type="ECO:0000256" key="3">
    <source>
        <dbReference type="ARBA" id="ARBA00022490"/>
    </source>
</evidence>
<dbReference type="InterPro" id="IPR015943">
    <property type="entry name" value="WD40/YVTN_repeat-like_dom_sf"/>
</dbReference>
<dbReference type="InterPro" id="IPR001680">
    <property type="entry name" value="WD40_rpt"/>
</dbReference>
<dbReference type="InterPro" id="IPR036322">
    <property type="entry name" value="WD40_repeat_dom_sf"/>
</dbReference>
<keyword evidence="5" id="KW-0677">Repeat</keyword>